<dbReference type="EMBL" id="BQNB010012358">
    <property type="protein sequence ID" value="GJT02553.1"/>
    <property type="molecule type" value="Genomic_DNA"/>
</dbReference>
<protein>
    <recommendedName>
        <fullName evidence="4">Reverse transcriptase domain-containing protein</fullName>
    </recommendedName>
</protein>
<evidence type="ECO:0000313" key="2">
    <source>
        <dbReference type="EMBL" id="GJT02553.1"/>
    </source>
</evidence>
<accession>A0ABQ5AN44</accession>
<reference evidence="2" key="2">
    <citation type="submission" date="2022-01" db="EMBL/GenBank/DDBJ databases">
        <authorList>
            <person name="Yamashiro T."/>
            <person name="Shiraishi A."/>
            <person name="Satake H."/>
            <person name="Nakayama K."/>
        </authorList>
    </citation>
    <scope>NUCLEOTIDE SEQUENCE</scope>
</reference>
<feature type="region of interest" description="Disordered" evidence="1">
    <location>
        <begin position="285"/>
        <end position="320"/>
    </location>
</feature>
<reference evidence="2" key="1">
    <citation type="journal article" date="2022" name="Int. J. Mol. Sci.">
        <title>Draft Genome of Tanacetum Coccineum: Genomic Comparison of Closely Related Tanacetum-Family Plants.</title>
        <authorList>
            <person name="Yamashiro T."/>
            <person name="Shiraishi A."/>
            <person name="Nakayama K."/>
            <person name="Satake H."/>
        </authorList>
    </citation>
    <scope>NUCLEOTIDE SEQUENCE</scope>
</reference>
<dbReference type="Proteomes" id="UP001151760">
    <property type="component" value="Unassembled WGS sequence"/>
</dbReference>
<gene>
    <name evidence="2" type="ORF">Tco_0823722</name>
</gene>
<proteinExistence type="predicted"/>
<feature type="compositionally biased region" description="Basic and acidic residues" evidence="1">
    <location>
        <begin position="310"/>
        <end position="320"/>
    </location>
</feature>
<organism evidence="2 3">
    <name type="scientific">Tanacetum coccineum</name>
    <dbReference type="NCBI Taxonomy" id="301880"/>
    <lineage>
        <taxon>Eukaryota</taxon>
        <taxon>Viridiplantae</taxon>
        <taxon>Streptophyta</taxon>
        <taxon>Embryophyta</taxon>
        <taxon>Tracheophyta</taxon>
        <taxon>Spermatophyta</taxon>
        <taxon>Magnoliopsida</taxon>
        <taxon>eudicotyledons</taxon>
        <taxon>Gunneridae</taxon>
        <taxon>Pentapetalae</taxon>
        <taxon>asterids</taxon>
        <taxon>campanulids</taxon>
        <taxon>Asterales</taxon>
        <taxon>Asteraceae</taxon>
        <taxon>Asteroideae</taxon>
        <taxon>Anthemideae</taxon>
        <taxon>Anthemidinae</taxon>
        <taxon>Tanacetum</taxon>
    </lineage>
</organism>
<comment type="caution">
    <text evidence="2">The sequence shown here is derived from an EMBL/GenBank/DDBJ whole genome shotgun (WGS) entry which is preliminary data.</text>
</comment>
<name>A0ABQ5AN44_9ASTR</name>
<evidence type="ECO:0008006" key="4">
    <source>
        <dbReference type="Google" id="ProtNLM"/>
    </source>
</evidence>
<sequence length="455" mass="51269">MYVVDGVLAKGVDLVFVKDFATFAMKIHPFMIQIRILSMILKILLTYLHKLKQTLLSHLSNGVNSSDHPPQHYLEKSPITIAPALPTVEPEDSLIMEDKHLNTILKKESEKEIKSSVKDLNLTPSESKGIFDDICDVPFCDKDHFDAEFGLINSLLSRDISITSPKIDFLLEEFAGELALLSPILPGIHEADCDPEEDIRLDDQMFYDDTSSDEDAFEDIEYVDASPLDLEHVSLEGVNNVQIQDVILREKLLNVKRLIANIESLNDNPTPDRVLNSPSPFPIPVADSNSSFEESDTAFSHLGNSLPEFETSRDHTEETRSGRLTSVVIFDDSNEPLLELPQFESFQFDPSFPRPPPEPPDVEISLNFEPDVPVINDFDELNQEECFDQEGGEIYFSQNVEDDSSFTFVIWTFLPYLTYPGDSPLLLSTGNEDTIFDPGITTFHFTLKPVAFYSP</sequence>
<keyword evidence="3" id="KW-1185">Reference proteome</keyword>
<evidence type="ECO:0000313" key="3">
    <source>
        <dbReference type="Proteomes" id="UP001151760"/>
    </source>
</evidence>
<evidence type="ECO:0000256" key="1">
    <source>
        <dbReference type="SAM" id="MobiDB-lite"/>
    </source>
</evidence>